<proteinExistence type="predicted"/>
<evidence type="ECO:0000256" key="1">
    <source>
        <dbReference type="SAM" id="MobiDB-lite"/>
    </source>
</evidence>
<evidence type="ECO:0000313" key="3">
    <source>
        <dbReference type="Proteomes" id="UP000636888"/>
    </source>
</evidence>
<sequence>MSKSTKGQEKHESGEKEQRKPRPTPEEWREERHKKSERSDLAFISRRTYDQFDFIGLLNSHDIMLHKLRLQAGRSRKLSFAVVAEIIEKSDKIKGDINLLNAQISRLLGDRYIPPRGFDDPLAKSDQDADEAQSGKKAGAEKKSAGVTGSAILVQEGIELPASA</sequence>
<dbReference type="EMBL" id="JAEMHM010000014">
    <property type="protein sequence ID" value="MBJ6726402.1"/>
    <property type="molecule type" value="Genomic_DNA"/>
</dbReference>
<reference evidence="2" key="1">
    <citation type="submission" date="2020-12" db="EMBL/GenBank/DDBJ databases">
        <title>Geomonas sp. Red875, isolated from river sediment.</title>
        <authorList>
            <person name="Xu Z."/>
            <person name="Zhang Z."/>
            <person name="Masuda Y."/>
            <person name="Itoh H."/>
            <person name="Senoo K."/>
        </authorList>
    </citation>
    <scope>NUCLEOTIDE SEQUENCE</scope>
    <source>
        <strain evidence="2">Red875</strain>
    </source>
</reference>
<dbReference type="AlphaFoldDB" id="A0A8J7M0Q4"/>
<feature type="region of interest" description="Disordered" evidence="1">
    <location>
        <begin position="118"/>
        <end position="146"/>
    </location>
</feature>
<evidence type="ECO:0000313" key="2">
    <source>
        <dbReference type="EMBL" id="MBJ6726402.1"/>
    </source>
</evidence>
<comment type="caution">
    <text evidence="2">The sequence shown here is derived from an EMBL/GenBank/DDBJ whole genome shotgun (WGS) entry which is preliminary data.</text>
</comment>
<feature type="region of interest" description="Disordered" evidence="1">
    <location>
        <begin position="1"/>
        <end position="37"/>
    </location>
</feature>
<name>A0A8J7M0Q4_9BACT</name>
<keyword evidence="3" id="KW-1185">Reference proteome</keyword>
<feature type="compositionally biased region" description="Basic and acidic residues" evidence="1">
    <location>
        <begin position="118"/>
        <end position="127"/>
    </location>
</feature>
<gene>
    <name evidence="2" type="ORF">JFN93_16955</name>
</gene>
<organism evidence="2 3">
    <name type="scientific">Geomesophilobacter sediminis</name>
    <dbReference type="NCBI Taxonomy" id="2798584"/>
    <lineage>
        <taxon>Bacteria</taxon>
        <taxon>Pseudomonadati</taxon>
        <taxon>Thermodesulfobacteriota</taxon>
        <taxon>Desulfuromonadia</taxon>
        <taxon>Geobacterales</taxon>
        <taxon>Geobacteraceae</taxon>
        <taxon>Geomesophilobacter</taxon>
    </lineage>
</organism>
<accession>A0A8J7M0Q4</accession>
<protein>
    <submittedName>
        <fullName evidence="2">Uncharacterized protein</fullName>
    </submittedName>
</protein>
<dbReference type="Proteomes" id="UP000636888">
    <property type="component" value="Unassembled WGS sequence"/>
</dbReference>
<dbReference type="RefSeq" id="WP_199385319.1">
    <property type="nucleotide sequence ID" value="NZ_JAEMHM010000014.1"/>
</dbReference>